<proteinExistence type="predicted"/>
<sequence length="86" mass="9543">MAHVRPNRTQRRAGRLARAAGFRIGASIGGGPSNPHDTSRQPHGVRETGERRFVSSAQWPALSCSTFVRRARRSAIRPARRRQADV</sequence>
<feature type="region of interest" description="Disordered" evidence="1">
    <location>
        <begin position="24"/>
        <end position="52"/>
    </location>
</feature>
<evidence type="ECO:0000313" key="2">
    <source>
        <dbReference type="EMBL" id="MDW9252610.1"/>
    </source>
</evidence>
<accession>A0AAW9CNR3</accession>
<gene>
    <name evidence="2" type="ORF">C7S16_4733</name>
</gene>
<dbReference type="AlphaFoldDB" id="A0AAW9CNR3"/>
<dbReference type="Proteomes" id="UP001272137">
    <property type="component" value="Unassembled WGS sequence"/>
</dbReference>
<reference evidence="2" key="1">
    <citation type="submission" date="2018-08" db="EMBL/GenBank/DDBJ databases">
        <title>Identification of Burkholderia cepacia strains that express a Burkholderia pseudomallei-like capsular polysaccharide.</title>
        <authorList>
            <person name="Burtnick M.N."/>
            <person name="Vongsouvath M."/>
            <person name="Newton P."/>
            <person name="Wuthiekanun V."/>
            <person name="Limmathurotsakul D."/>
            <person name="Brett P.J."/>
            <person name="Chantratita N."/>
            <person name="Dance D.A."/>
        </authorList>
    </citation>
    <scope>NUCLEOTIDE SEQUENCE</scope>
    <source>
        <strain evidence="2">SBXCC001</strain>
    </source>
</reference>
<protein>
    <submittedName>
        <fullName evidence="2">Uncharacterized protein</fullName>
    </submittedName>
</protein>
<evidence type="ECO:0000256" key="1">
    <source>
        <dbReference type="SAM" id="MobiDB-lite"/>
    </source>
</evidence>
<comment type="caution">
    <text evidence="2">The sequence shown here is derived from an EMBL/GenBank/DDBJ whole genome shotgun (WGS) entry which is preliminary data.</text>
</comment>
<evidence type="ECO:0000313" key="3">
    <source>
        <dbReference type="Proteomes" id="UP001272137"/>
    </source>
</evidence>
<name>A0AAW9CNR3_BURTH</name>
<organism evidence="2 3">
    <name type="scientific">Burkholderia thailandensis</name>
    <dbReference type="NCBI Taxonomy" id="57975"/>
    <lineage>
        <taxon>Bacteria</taxon>
        <taxon>Pseudomonadati</taxon>
        <taxon>Pseudomonadota</taxon>
        <taxon>Betaproteobacteria</taxon>
        <taxon>Burkholderiales</taxon>
        <taxon>Burkholderiaceae</taxon>
        <taxon>Burkholderia</taxon>
        <taxon>pseudomallei group</taxon>
    </lineage>
</organism>
<feature type="compositionally biased region" description="Basic and acidic residues" evidence="1">
    <location>
        <begin position="37"/>
        <end position="52"/>
    </location>
</feature>
<dbReference type="EMBL" id="QXCT01000001">
    <property type="protein sequence ID" value="MDW9252610.1"/>
    <property type="molecule type" value="Genomic_DNA"/>
</dbReference>